<comment type="caution">
    <text evidence="1">The sequence shown here is derived from an EMBL/GenBank/DDBJ whole genome shotgun (WGS) entry which is preliminary data.</text>
</comment>
<dbReference type="OrthoDB" id="4729421at2"/>
<name>A0A1X2A6N6_9MYCO</name>
<accession>A0A1X2A6N6</accession>
<organism evidence="1 2">
    <name type="scientific">Mycobacterium paraense</name>
    <dbReference type="NCBI Taxonomy" id="767916"/>
    <lineage>
        <taxon>Bacteria</taxon>
        <taxon>Bacillati</taxon>
        <taxon>Actinomycetota</taxon>
        <taxon>Actinomycetes</taxon>
        <taxon>Mycobacteriales</taxon>
        <taxon>Mycobacteriaceae</taxon>
        <taxon>Mycobacterium</taxon>
        <taxon>Mycobacterium simiae complex</taxon>
    </lineage>
</organism>
<evidence type="ECO:0000313" key="2">
    <source>
        <dbReference type="Proteomes" id="UP000193285"/>
    </source>
</evidence>
<evidence type="ECO:0008006" key="3">
    <source>
        <dbReference type="Google" id="ProtNLM"/>
    </source>
</evidence>
<dbReference type="RefSeq" id="WP_085245888.1">
    <property type="nucleotide sequence ID" value="NZ_LQPN01000063.1"/>
</dbReference>
<evidence type="ECO:0000313" key="1">
    <source>
        <dbReference type="EMBL" id="ORW41790.1"/>
    </source>
</evidence>
<dbReference type="AlphaFoldDB" id="A0A1X2A6N6"/>
<gene>
    <name evidence="1" type="ORF">AWB90_21235</name>
</gene>
<reference evidence="1 2" key="1">
    <citation type="journal article" date="2015" name="Emerg. Microbes Infect.">
        <title>Characterization of 17 strains belonging to the Mycobacterium simiae complex and description of Mycobacterium paraense sp. nov.</title>
        <authorList>
            <person name="Fusco da Costa A.R."/>
            <person name="Fedrizzi T."/>
            <person name="Lopes M.L."/>
            <person name="Pecorari M."/>
            <person name="Oliveira da Costa W.L."/>
            <person name="Giacobazzi E."/>
            <person name="da Costa Bahia J.R."/>
            <person name="De Sanctis V."/>
            <person name="Batista Lima K.V."/>
            <person name="Bertorelli R."/>
            <person name="Grottola A."/>
            <person name="Fabio A."/>
            <person name="Mariottini A."/>
            <person name="Ferretti P."/>
            <person name="Di Leva F."/>
            <person name="Fregni Serpini G."/>
            <person name="Tagliazucchi S."/>
            <person name="Rumpianesi F."/>
            <person name="Jousson O."/>
            <person name="Segata N."/>
            <person name="Tortoli E."/>
        </authorList>
    </citation>
    <scope>NUCLEOTIDE SEQUENCE [LARGE SCALE GENOMIC DNA]</scope>
    <source>
        <strain evidence="1 2">IEC33</strain>
    </source>
</reference>
<dbReference type="Proteomes" id="UP000193285">
    <property type="component" value="Unassembled WGS sequence"/>
</dbReference>
<proteinExistence type="predicted"/>
<dbReference type="EMBL" id="LQPN01000063">
    <property type="protein sequence ID" value="ORW41790.1"/>
    <property type="molecule type" value="Genomic_DNA"/>
</dbReference>
<protein>
    <recommendedName>
        <fullName evidence="3">DUF4242 domain-containing protein</fullName>
    </recommendedName>
</protein>
<sequence>MPTFLTTHLAPGLSADEIAGNAPDVAESKYATFQNLYVDMFSGFLVTIYQADSREDLEREFERVGFPFDEIREIQFALDAPGLQAMVGGLPTS</sequence>